<dbReference type="InterPro" id="IPR036107">
    <property type="entry name" value="CsrA_sf"/>
</dbReference>
<comment type="subunit">
    <text evidence="4">Homodimer; the beta-strands of each monomer intercalate to form a hydrophobic core, while the alpha-helices form wings that extend away from the core.</text>
</comment>
<gene>
    <name evidence="4 5" type="primary">csrA</name>
    <name evidence="5" type="ORF">FPZ45_22035</name>
</gene>
<comment type="function">
    <text evidence="4">A translational regulator that binds mRNA to regulate translation initiation and/or mRNA stability. Usually binds in the 5'-UTR at or near the Shine-Dalgarno sequence preventing ribosome-binding, thus repressing translation. Its main target seems to be the major flagellin gene, while its function is anatagonized by FliW.</text>
</comment>
<evidence type="ECO:0000256" key="3">
    <source>
        <dbReference type="ARBA" id="ARBA00022884"/>
    </source>
</evidence>
<dbReference type="Pfam" id="PF02599">
    <property type="entry name" value="CsrA"/>
    <property type="match status" value="1"/>
</dbReference>
<accession>A0A559J894</accession>
<comment type="subcellular location">
    <subcellularLocation>
        <location evidence="4">Cytoplasm</location>
    </subcellularLocation>
</comment>
<dbReference type="Gene3D" id="2.60.40.4380">
    <property type="entry name" value="Translational regulator CsrA"/>
    <property type="match status" value="1"/>
</dbReference>
<dbReference type="GO" id="GO:0048027">
    <property type="term" value="F:mRNA 5'-UTR binding"/>
    <property type="evidence" value="ECO:0007669"/>
    <property type="project" value="UniProtKB-UniRule"/>
</dbReference>
<dbReference type="PANTHER" id="PTHR34984:SF1">
    <property type="entry name" value="CARBON STORAGE REGULATOR"/>
    <property type="match status" value="1"/>
</dbReference>
<dbReference type="Proteomes" id="UP000316330">
    <property type="component" value="Unassembled WGS sequence"/>
</dbReference>
<name>A0A559J894_9BACL</name>
<dbReference type="GO" id="GO:0045947">
    <property type="term" value="P:negative regulation of translational initiation"/>
    <property type="evidence" value="ECO:0007669"/>
    <property type="project" value="UniProtKB-UniRule"/>
</dbReference>
<organism evidence="5 6">
    <name type="scientific">Cohnella terricola</name>
    <dbReference type="NCBI Taxonomy" id="1289167"/>
    <lineage>
        <taxon>Bacteria</taxon>
        <taxon>Bacillati</taxon>
        <taxon>Bacillota</taxon>
        <taxon>Bacilli</taxon>
        <taxon>Bacillales</taxon>
        <taxon>Paenibacillaceae</taxon>
        <taxon>Cohnella</taxon>
    </lineage>
</organism>
<keyword evidence="6" id="KW-1185">Reference proteome</keyword>
<dbReference type="HAMAP" id="MF_00167">
    <property type="entry name" value="CsrA"/>
    <property type="match status" value="1"/>
</dbReference>
<dbReference type="EMBL" id="VNJJ01000018">
    <property type="protein sequence ID" value="TVX96108.1"/>
    <property type="molecule type" value="Genomic_DNA"/>
</dbReference>
<evidence type="ECO:0000256" key="4">
    <source>
        <dbReference type="HAMAP-Rule" id="MF_00167"/>
    </source>
</evidence>
<evidence type="ECO:0000256" key="2">
    <source>
        <dbReference type="ARBA" id="ARBA00022845"/>
    </source>
</evidence>
<proteinExistence type="inferred from homology"/>
<keyword evidence="1 4" id="KW-0963">Cytoplasm</keyword>
<comment type="caution">
    <text evidence="5">The sequence shown here is derived from an EMBL/GenBank/DDBJ whole genome shotgun (WGS) entry which is preliminary data.</text>
</comment>
<evidence type="ECO:0000313" key="5">
    <source>
        <dbReference type="EMBL" id="TVX96108.1"/>
    </source>
</evidence>
<keyword evidence="2 4" id="KW-0810">Translation regulation</keyword>
<comment type="similarity">
    <text evidence="4">Belongs to the CsrA/RsmA family.</text>
</comment>
<dbReference type="OrthoDB" id="9809061at2"/>
<dbReference type="AlphaFoldDB" id="A0A559J894"/>
<keyword evidence="3 4" id="KW-0694">RNA-binding</keyword>
<dbReference type="SUPFAM" id="SSF117130">
    <property type="entry name" value="CsrA-like"/>
    <property type="match status" value="1"/>
</dbReference>
<dbReference type="GO" id="GO:0005829">
    <property type="term" value="C:cytosol"/>
    <property type="evidence" value="ECO:0007669"/>
    <property type="project" value="TreeGrafter"/>
</dbReference>
<dbReference type="InterPro" id="IPR003751">
    <property type="entry name" value="CsrA"/>
</dbReference>
<dbReference type="PANTHER" id="PTHR34984">
    <property type="entry name" value="CARBON STORAGE REGULATOR"/>
    <property type="match status" value="1"/>
</dbReference>
<dbReference type="GO" id="GO:1902208">
    <property type="term" value="P:regulation of bacterial-type flagellum assembly"/>
    <property type="evidence" value="ECO:0007669"/>
    <property type="project" value="UniProtKB-UniRule"/>
</dbReference>
<dbReference type="GO" id="GO:0006402">
    <property type="term" value="P:mRNA catabolic process"/>
    <property type="evidence" value="ECO:0007669"/>
    <property type="project" value="InterPro"/>
</dbReference>
<dbReference type="NCBIfam" id="TIGR00202">
    <property type="entry name" value="csrA"/>
    <property type="match status" value="1"/>
</dbReference>
<keyword evidence="4" id="KW-1005">Bacterial flagellum biogenesis</keyword>
<dbReference type="RefSeq" id="WP_144706576.1">
    <property type="nucleotide sequence ID" value="NZ_VNJJ01000018.1"/>
</dbReference>
<dbReference type="NCBIfam" id="NF002469">
    <property type="entry name" value="PRK01712.1"/>
    <property type="match status" value="1"/>
</dbReference>
<sequence>MLILSRKRGQSIIINHNVEIIVTAIEGDQVKIGISAPKEMPVFRKEVLEEVKETNRLSLSNSSVVENLKSWVGGTKK</sequence>
<dbReference type="GO" id="GO:0006109">
    <property type="term" value="P:regulation of carbohydrate metabolic process"/>
    <property type="evidence" value="ECO:0007669"/>
    <property type="project" value="InterPro"/>
</dbReference>
<dbReference type="GO" id="GO:0044781">
    <property type="term" value="P:bacterial-type flagellum organization"/>
    <property type="evidence" value="ECO:0007669"/>
    <property type="project" value="UniProtKB-KW"/>
</dbReference>
<evidence type="ECO:0000313" key="6">
    <source>
        <dbReference type="Proteomes" id="UP000316330"/>
    </source>
</evidence>
<evidence type="ECO:0000256" key="1">
    <source>
        <dbReference type="ARBA" id="ARBA00022490"/>
    </source>
</evidence>
<keyword evidence="4" id="KW-0678">Repressor</keyword>
<protein>
    <recommendedName>
        <fullName evidence="4">Translational regulator CsrA</fullName>
    </recommendedName>
</protein>
<reference evidence="5 6" key="1">
    <citation type="submission" date="2019-07" db="EMBL/GenBank/DDBJ databases">
        <authorList>
            <person name="Kim J."/>
        </authorList>
    </citation>
    <scope>NUCLEOTIDE SEQUENCE [LARGE SCALE GENOMIC DNA]</scope>
    <source>
        <strain evidence="5 6">G13</strain>
    </source>
</reference>